<evidence type="ECO:0000313" key="2">
    <source>
        <dbReference type="EMBL" id="JAD14452.1"/>
    </source>
</evidence>
<evidence type="ECO:0000256" key="1">
    <source>
        <dbReference type="SAM" id="MobiDB-lite"/>
    </source>
</evidence>
<sequence length="37" mass="4378">MSGMRTMTEERQRKCGNQRKNSMGQTPSRKRQTMCRS</sequence>
<name>A0A0A8XRU7_ARUDO</name>
<reference evidence="2" key="2">
    <citation type="journal article" date="2015" name="Data Brief">
        <title>Shoot transcriptome of the giant reed, Arundo donax.</title>
        <authorList>
            <person name="Barrero R.A."/>
            <person name="Guerrero F.D."/>
            <person name="Moolhuijzen P."/>
            <person name="Goolsby J.A."/>
            <person name="Tidwell J."/>
            <person name="Bellgard S.E."/>
            <person name="Bellgard M.I."/>
        </authorList>
    </citation>
    <scope>NUCLEOTIDE SEQUENCE</scope>
    <source>
        <tissue evidence="2">Shoot tissue taken approximately 20 cm above the soil surface</tissue>
    </source>
</reference>
<feature type="region of interest" description="Disordered" evidence="1">
    <location>
        <begin position="1"/>
        <end position="37"/>
    </location>
</feature>
<feature type="compositionally biased region" description="Polar residues" evidence="1">
    <location>
        <begin position="18"/>
        <end position="27"/>
    </location>
</feature>
<protein>
    <submittedName>
        <fullName evidence="2">Uncharacterized protein</fullName>
    </submittedName>
</protein>
<dbReference type="AlphaFoldDB" id="A0A0A8XRU7"/>
<accession>A0A0A8XRU7</accession>
<reference evidence="2" key="1">
    <citation type="submission" date="2014-09" db="EMBL/GenBank/DDBJ databases">
        <authorList>
            <person name="Magalhaes I.L.F."/>
            <person name="Oliveira U."/>
            <person name="Santos F.R."/>
            <person name="Vidigal T.H.D.A."/>
            <person name="Brescovit A.D."/>
            <person name="Santos A.J."/>
        </authorList>
    </citation>
    <scope>NUCLEOTIDE SEQUENCE</scope>
    <source>
        <tissue evidence="2">Shoot tissue taken approximately 20 cm above the soil surface</tissue>
    </source>
</reference>
<proteinExistence type="predicted"/>
<organism evidence="2">
    <name type="scientific">Arundo donax</name>
    <name type="common">Giant reed</name>
    <name type="synonym">Donax arundinaceus</name>
    <dbReference type="NCBI Taxonomy" id="35708"/>
    <lineage>
        <taxon>Eukaryota</taxon>
        <taxon>Viridiplantae</taxon>
        <taxon>Streptophyta</taxon>
        <taxon>Embryophyta</taxon>
        <taxon>Tracheophyta</taxon>
        <taxon>Spermatophyta</taxon>
        <taxon>Magnoliopsida</taxon>
        <taxon>Liliopsida</taxon>
        <taxon>Poales</taxon>
        <taxon>Poaceae</taxon>
        <taxon>PACMAD clade</taxon>
        <taxon>Arundinoideae</taxon>
        <taxon>Arundineae</taxon>
        <taxon>Arundo</taxon>
    </lineage>
</organism>
<feature type="compositionally biased region" description="Basic residues" evidence="1">
    <location>
        <begin position="28"/>
        <end position="37"/>
    </location>
</feature>
<dbReference type="EMBL" id="GBRH01283443">
    <property type="protein sequence ID" value="JAD14452.1"/>
    <property type="molecule type" value="Transcribed_RNA"/>
</dbReference>